<sequence length="198" mass="22318">MANYEYPFHDHFFVFYIFLGSILLVLNLQTMMVIRRSKRLWVLSAYRLIFLSSAADGLNCGIQVALIAFTLRAPAVHPTLNSLLGAISLAAYAMEYPTILVLASNRFIAVVFPKKMDLIFDKRKTMIILILCCLFGAFNGALCLSGEIEYLWDPSIPTFYFTTATHQISLRRNSAPVALFPDIYTVGNLGLFMVQSRI</sequence>
<keyword evidence="1" id="KW-0812">Transmembrane</keyword>
<protein>
    <submittedName>
        <fullName evidence="3">7TM_GPCR_Srx domain-containing protein</fullName>
    </submittedName>
</protein>
<reference evidence="2" key="1">
    <citation type="submission" date="2012-09" db="EMBL/GenBank/DDBJ databases">
        <authorList>
            <person name="Martin A.A."/>
        </authorList>
    </citation>
    <scope>NUCLEOTIDE SEQUENCE</scope>
</reference>
<keyword evidence="2" id="KW-1185">Reference proteome</keyword>
<feature type="transmembrane region" description="Helical" evidence="1">
    <location>
        <begin position="125"/>
        <end position="148"/>
    </location>
</feature>
<evidence type="ECO:0000313" key="3">
    <source>
        <dbReference type="WBParaSite" id="ACAC_0000696801-mRNA-1"/>
    </source>
</evidence>
<accession>A0A0K0D9W0</accession>
<name>A0A0K0D9W0_ANGCA</name>
<dbReference type="Pfam" id="PF10321">
    <property type="entry name" value="7TM_GPCR_Srt"/>
    <property type="match status" value="1"/>
</dbReference>
<feature type="transmembrane region" description="Helical" evidence="1">
    <location>
        <begin position="83"/>
        <end position="104"/>
    </location>
</feature>
<feature type="transmembrane region" description="Helical" evidence="1">
    <location>
        <begin position="12"/>
        <end position="34"/>
    </location>
</feature>
<dbReference type="SUPFAM" id="SSF81321">
    <property type="entry name" value="Family A G protein-coupled receptor-like"/>
    <property type="match status" value="1"/>
</dbReference>
<dbReference type="WBParaSite" id="ACAC_0000696801-mRNA-1">
    <property type="protein sequence ID" value="ACAC_0000696801-mRNA-1"/>
    <property type="gene ID" value="ACAC_0000696801"/>
</dbReference>
<keyword evidence="1" id="KW-0472">Membrane</keyword>
<dbReference type="Gene3D" id="1.20.1070.10">
    <property type="entry name" value="Rhodopsin 7-helix transmembrane proteins"/>
    <property type="match status" value="1"/>
</dbReference>
<feature type="transmembrane region" description="Helical" evidence="1">
    <location>
        <begin position="46"/>
        <end position="71"/>
    </location>
</feature>
<proteinExistence type="predicted"/>
<dbReference type="InterPro" id="IPR019425">
    <property type="entry name" value="7TM_GPCR_serpentine_rcpt_Srt"/>
</dbReference>
<evidence type="ECO:0000313" key="2">
    <source>
        <dbReference type="Proteomes" id="UP000035642"/>
    </source>
</evidence>
<dbReference type="Proteomes" id="UP000035642">
    <property type="component" value="Unassembled WGS sequence"/>
</dbReference>
<dbReference type="AlphaFoldDB" id="A0A0K0D9W0"/>
<evidence type="ECO:0000256" key="1">
    <source>
        <dbReference type="SAM" id="Phobius"/>
    </source>
</evidence>
<reference evidence="3" key="2">
    <citation type="submission" date="2017-02" db="UniProtKB">
        <authorList>
            <consortium name="WormBaseParasite"/>
        </authorList>
    </citation>
    <scope>IDENTIFICATION</scope>
</reference>
<keyword evidence="1" id="KW-1133">Transmembrane helix</keyword>
<organism evidence="2 3">
    <name type="scientific">Angiostrongylus cantonensis</name>
    <name type="common">Rat lungworm</name>
    <dbReference type="NCBI Taxonomy" id="6313"/>
    <lineage>
        <taxon>Eukaryota</taxon>
        <taxon>Metazoa</taxon>
        <taxon>Ecdysozoa</taxon>
        <taxon>Nematoda</taxon>
        <taxon>Chromadorea</taxon>
        <taxon>Rhabditida</taxon>
        <taxon>Rhabditina</taxon>
        <taxon>Rhabditomorpha</taxon>
        <taxon>Strongyloidea</taxon>
        <taxon>Metastrongylidae</taxon>
        <taxon>Angiostrongylus</taxon>
    </lineage>
</organism>